<evidence type="ECO:0000313" key="4">
    <source>
        <dbReference type="Proteomes" id="UP000234323"/>
    </source>
</evidence>
<keyword evidence="1" id="KW-0812">Transmembrane</keyword>
<proteinExistence type="predicted"/>
<protein>
    <recommendedName>
        <fullName evidence="5">Transmembrane protein</fullName>
    </recommendedName>
</protein>
<evidence type="ECO:0000256" key="1">
    <source>
        <dbReference type="SAM" id="Phobius"/>
    </source>
</evidence>
<keyword evidence="4" id="KW-1185">Reference proteome</keyword>
<reference evidence="2 4" key="1">
    <citation type="submission" date="2015-10" db="EMBL/GenBank/DDBJ databases">
        <title>Genome analyses suggest a sexual origin of heterokaryosis in a supposedly ancient asexual fungus.</title>
        <authorList>
            <person name="Ropars J."/>
            <person name="Sedzielewska K."/>
            <person name="Noel J."/>
            <person name="Charron P."/>
            <person name="Farinelli L."/>
            <person name="Marton T."/>
            <person name="Kruger M."/>
            <person name="Pelin A."/>
            <person name="Brachmann A."/>
            <person name="Corradi N."/>
        </authorList>
    </citation>
    <scope>NUCLEOTIDE SEQUENCE [LARGE SCALE GENOMIC DNA]</scope>
    <source>
        <strain evidence="2 4">A4</strain>
    </source>
</reference>
<gene>
    <name evidence="2" type="ORF">RhiirA4_405741</name>
    <name evidence="3" type="ORF">RhiirA4_410681</name>
</gene>
<dbReference type="EMBL" id="LLXI01001906">
    <property type="protein sequence ID" value="PKY55622.1"/>
    <property type="molecule type" value="Genomic_DNA"/>
</dbReference>
<name>A0A2I1GSS4_9GLOM</name>
<keyword evidence="1" id="KW-1133">Transmembrane helix</keyword>
<dbReference type="EMBL" id="LLXI01000773">
    <property type="protein sequence ID" value="PKY49702.1"/>
    <property type="molecule type" value="Genomic_DNA"/>
</dbReference>
<keyword evidence="1" id="KW-0472">Membrane</keyword>
<dbReference type="AlphaFoldDB" id="A0A2I1GSS4"/>
<evidence type="ECO:0000313" key="3">
    <source>
        <dbReference type="EMBL" id="PKY55622.1"/>
    </source>
</evidence>
<evidence type="ECO:0000313" key="2">
    <source>
        <dbReference type="EMBL" id="PKY49702.1"/>
    </source>
</evidence>
<dbReference type="Proteomes" id="UP000234323">
    <property type="component" value="Unassembled WGS sequence"/>
</dbReference>
<sequence>MIYVKIVNPNHQIFMIIQIIMLFNLSHIQNLNLISVSQRQILLFVTIVNQAASLQYVKNVLMVNFV</sequence>
<comment type="caution">
    <text evidence="2">The sequence shown here is derived from an EMBL/GenBank/DDBJ whole genome shotgun (WGS) entry which is preliminary data.</text>
</comment>
<accession>A0A2I1GSS4</accession>
<organism evidence="2 4">
    <name type="scientific">Rhizophagus irregularis</name>
    <dbReference type="NCBI Taxonomy" id="588596"/>
    <lineage>
        <taxon>Eukaryota</taxon>
        <taxon>Fungi</taxon>
        <taxon>Fungi incertae sedis</taxon>
        <taxon>Mucoromycota</taxon>
        <taxon>Glomeromycotina</taxon>
        <taxon>Glomeromycetes</taxon>
        <taxon>Glomerales</taxon>
        <taxon>Glomeraceae</taxon>
        <taxon>Rhizophagus</taxon>
    </lineage>
</organism>
<feature type="transmembrane region" description="Helical" evidence="1">
    <location>
        <begin position="12"/>
        <end position="28"/>
    </location>
</feature>
<evidence type="ECO:0008006" key="5">
    <source>
        <dbReference type="Google" id="ProtNLM"/>
    </source>
</evidence>
<feature type="transmembrane region" description="Helical" evidence="1">
    <location>
        <begin position="40"/>
        <end position="57"/>
    </location>
</feature>